<evidence type="ECO:0000313" key="2">
    <source>
        <dbReference type="EMBL" id="CRK98807.1"/>
    </source>
</evidence>
<feature type="compositionally biased region" description="Basic and acidic residues" evidence="1">
    <location>
        <begin position="29"/>
        <end position="44"/>
    </location>
</feature>
<evidence type="ECO:0000313" key="3">
    <source>
        <dbReference type="Proteomes" id="UP000183832"/>
    </source>
</evidence>
<proteinExistence type="predicted"/>
<evidence type="ECO:0000256" key="1">
    <source>
        <dbReference type="SAM" id="MobiDB-lite"/>
    </source>
</evidence>
<organism evidence="2 3">
    <name type="scientific">Clunio marinus</name>
    <dbReference type="NCBI Taxonomy" id="568069"/>
    <lineage>
        <taxon>Eukaryota</taxon>
        <taxon>Metazoa</taxon>
        <taxon>Ecdysozoa</taxon>
        <taxon>Arthropoda</taxon>
        <taxon>Hexapoda</taxon>
        <taxon>Insecta</taxon>
        <taxon>Pterygota</taxon>
        <taxon>Neoptera</taxon>
        <taxon>Endopterygota</taxon>
        <taxon>Diptera</taxon>
        <taxon>Nematocera</taxon>
        <taxon>Chironomoidea</taxon>
        <taxon>Chironomidae</taxon>
        <taxon>Clunio</taxon>
    </lineage>
</organism>
<protein>
    <submittedName>
        <fullName evidence="2">CLUMA_CG012278, isoform A</fullName>
    </submittedName>
</protein>
<feature type="compositionally biased region" description="Polar residues" evidence="1">
    <location>
        <begin position="1"/>
        <end position="28"/>
    </location>
</feature>
<feature type="region of interest" description="Disordered" evidence="1">
    <location>
        <begin position="1"/>
        <end position="49"/>
    </location>
</feature>
<reference evidence="2 3" key="1">
    <citation type="submission" date="2015-04" db="EMBL/GenBank/DDBJ databases">
        <authorList>
            <person name="Syromyatnikov M.Y."/>
            <person name="Popov V.N."/>
        </authorList>
    </citation>
    <scope>NUCLEOTIDE SEQUENCE [LARGE SCALE GENOMIC DNA]</scope>
</reference>
<dbReference type="AlphaFoldDB" id="A0A1J1IEV9"/>
<gene>
    <name evidence="2" type="ORF">CLUMA_CG012278</name>
</gene>
<keyword evidence="3" id="KW-1185">Reference proteome</keyword>
<name>A0A1J1IEV9_9DIPT</name>
<dbReference type="Proteomes" id="UP000183832">
    <property type="component" value="Unassembled WGS sequence"/>
</dbReference>
<accession>A0A1J1IEV9</accession>
<dbReference type="EMBL" id="CVRI01000048">
    <property type="protein sequence ID" value="CRK98807.1"/>
    <property type="molecule type" value="Genomic_DNA"/>
</dbReference>
<sequence length="92" mass="10530">MEKRSQNNSVVTNLEKQQQAGLTVSHLHSSSDRKKERKEEENITKNHGYGGIDKLVSRLRFQDNNLKHKMCAIFPRYYCTTGGFNSLSAVET</sequence>